<feature type="compositionally biased region" description="Basic and acidic residues" evidence="1">
    <location>
        <begin position="662"/>
        <end position="685"/>
    </location>
</feature>
<feature type="compositionally biased region" description="Basic residues" evidence="1">
    <location>
        <begin position="726"/>
        <end position="735"/>
    </location>
</feature>
<dbReference type="PANTHER" id="PTHR13060:SF0">
    <property type="entry name" value="PROTEIN ECDYSONELESS HOMOLOG"/>
    <property type="match status" value="1"/>
</dbReference>
<dbReference type="OrthoDB" id="27237at2759"/>
<feature type="chain" id="PRO_5035889250" description="WKF domain-containing protein" evidence="2">
    <location>
        <begin position="27"/>
        <end position="968"/>
    </location>
</feature>
<comment type="caution">
    <text evidence="4">The sequence shown here is derived from an EMBL/GenBank/DDBJ whole genome shotgun (WGS) entry which is preliminary data.</text>
</comment>
<feature type="region of interest" description="Disordered" evidence="1">
    <location>
        <begin position="939"/>
        <end position="968"/>
    </location>
</feature>
<name>A0A8S1BS05_9INSE</name>
<dbReference type="Pfam" id="PF07093">
    <property type="entry name" value="SGT1"/>
    <property type="match status" value="1"/>
</dbReference>
<feature type="compositionally biased region" description="Basic residues" evidence="1">
    <location>
        <begin position="880"/>
        <end position="890"/>
    </location>
</feature>
<keyword evidence="2" id="KW-0732">Signal</keyword>
<evidence type="ECO:0000259" key="3">
    <source>
        <dbReference type="Pfam" id="PF10180"/>
    </source>
</evidence>
<evidence type="ECO:0000256" key="1">
    <source>
        <dbReference type="SAM" id="MobiDB-lite"/>
    </source>
</evidence>
<sequence length="968" mass="107594">MRLRLQAYKVCLLPLSMAGVLEDVRAEDFIEYFLFPQHNDINLALKEINLTVEKFTKDYIWHKDPFFLKTAASGENGLGVPHLHGVTHFGDNIEDEWFIVALLLNLTSRIPGLIARVEDSDGEFLLIEAADFLPKWASPEICGKRVYISDGSIHIVSENDNKCQNISVESCLQLLHKQSKLTRASDDIQNAIQARTKGYPEKASKNLHFTNVYVPATVAALLEVKPQLIAPATIAFCDRDLIDSKACRAMRFFPPETRVLTRVAFTRCLYAALVRQRFTPDRRTGWSLPPFNTPEFASHELGAKLASGFEILVARAKPRPGEDSRAWQLYVDKLKSRGYFQGLLEGSKGHSQKLQEAKQYFAEHGAEAGEAVGESILALLSNMDVDVEKLKANEKSLPQPDSDSWLEITPEELDEMLKDRYGTERSNFPASSHPSQIPGQLNKFLEQMSSFEGVEFAGNGGNGSPPVRPKRGVKKGKNKTTSMDISDNEQTDSPSRAPKVDFNPDAFACAVQNILDFALPDDNWDLESGSDMSSIGEEHDDEMDETKVGKVDEKIKKYMAQMDAELAKTTIGESFEKSKPEVHEDSFDDIEDFRPVDIDLNALKNVLASYQSELGVGPGPASSLLGPMGVHLETMPSKDSKDSNYTAMVDNKLNTGSKRKNHLVEEKKEKTEKIVAKASVNKEAEGQGPPPAKKPKGTKKPKNPAAAVGASEDDKNSGAKVEGKVAKRRKANKKSVPKERVQNNTKSEERQKELQLKAHEYLETWKNDKKSWKFSKNIQTWLIVNIFDTEKLPSEKFDIALEYLKGAHGSVRKDITKFSIAKAHDIRTNTKPNPEDAEANQEILVRSRRVIKLMASEEQAEKENADKKSSKPALTESGKVNKRFRKRKANPPKVIKEEANKSENETVKKEAAEKVVSFVDEENAPVGNKKAKKALKATGNAGKALKGKIAQKSKGATIASKGKKALKK</sequence>
<organism evidence="4 5">
    <name type="scientific">Cloeon dipterum</name>
    <dbReference type="NCBI Taxonomy" id="197152"/>
    <lineage>
        <taxon>Eukaryota</taxon>
        <taxon>Metazoa</taxon>
        <taxon>Ecdysozoa</taxon>
        <taxon>Arthropoda</taxon>
        <taxon>Hexapoda</taxon>
        <taxon>Insecta</taxon>
        <taxon>Pterygota</taxon>
        <taxon>Palaeoptera</taxon>
        <taxon>Ephemeroptera</taxon>
        <taxon>Pisciforma</taxon>
        <taxon>Baetidae</taxon>
        <taxon>Cloeon</taxon>
    </lineage>
</organism>
<dbReference type="Pfam" id="PF10180">
    <property type="entry name" value="WKF"/>
    <property type="match status" value="1"/>
</dbReference>
<reference evidence="4 5" key="1">
    <citation type="submission" date="2020-04" db="EMBL/GenBank/DDBJ databases">
        <authorList>
            <person name="Alioto T."/>
            <person name="Alioto T."/>
            <person name="Gomez Garrido J."/>
        </authorList>
    </citation>
    <scope>NUCLEOTIDE SEQUENCE [LARGE SCALE GENOMIC DNA]</scope>
</reference>
<feature type="region of interest" description="Disordered" evidence="1">
    <location>
        <begin position="650"/>
        <end position="752"/>
    </location>
</feature>
<feature type="region of interest" description="Disordered" evidence="1">
    <location>
        <begin position="858"/>
        <end position="909"/>
    </location>
</feature>
<dbReference type="EMBL" id="CADEPI010000008">
    <property type="protein sequence ID" value="CAB3362246.1"/>
    <property type="molecule type" value="Genomic_DNA"/>
</dbReference>
<dbReference type="InterPro" id="IPR010770">
    <property type="entry name" value="Ecd"/>
</dbReference>
<dbReference type="Proteomes" id="UP000494165">
    <property type="component" value="Unassembled WGS sequence"/>
</dbReference>
<evidence type="ECO:0000256" key="2">
    <source>
        <dbReference type="SAM" id="SignalP"/>
    </source>
</evidence>
<protein>
    <recommendedName>
        <fullName evidence="3">WKF domain-containing protein</fullName>
    </recommendedName>
</protein>
<evidence type="ECO:0000313" key="5">
    <source>
        <dbReference type="Proteomes" id="UP000494165"/>
    </source>
</evidence>
<feature type="compositionally biased region" description="Basic residues" evidence="1">
    <location>
        <begin position="468"/>
        <end position="478"/>
    </location>
</feature>
<feature type="compositionally biased region" description="Basic and acidic residues" evidence="1">
    <location>
        <begin position="736"/>
        <end position="752"/>
    </location>
</feature>
<feature type="compositionally biased region" description="Basic and acidic residues" evidence="1">
    <location>
        <begin position="859"/>
        <end position="869"/>
    </location>
</feature>
<dbReference type="AlphaFoldDB" id="A0A8S1BS05"/>
<feature type="domain" description="WKF" evidence="3">
    <location>
        <begin position="760"/>
        <end position="816"/>
    </location>
</feature>
<keyword evidence="5" id="KW-1185">Reference proteome</keyword>
<proteinExistence type="predicted"/>
<evidence type="ECO:0000313" key="4">
    <source>
        <dbReference type="EMBL" id="CAB3362246.1"/>
    </source>
</evidence>
<dbReference type="GO" id="GO:0005634">
    <property type="term" value="C:nucleus"/>
    <property type="evidence" value="ECO:0007669"/>
    <property type="project" value="TreeGrafter"/>
</dbReference>
<feature type="region of interest" description="Disordered" evidence="1">
    <location>
        <begin position="455"/>
        <end position="500"/>
    </location>
</feature>
<gene>
    <name evidence="4" type="ORF">CLODIP_2_CD05061</name>
</gene>
<dbReference type="InterPro" id="IPR019327">
    <property type="entry name" value="WKF"/>
</dbReference>
<dbReference type="PANTHER" id="PTHR13060">
    <property type="entry name" value="SGT1 PROTEIN HSGT1 SUPPRESSOR OF GCR2"/>
    <property type="match status" value="1"/>
</dbReference>
<feature type="signal peptide" evidence="2">
    <location>
        <begin position="1"/>
        <end position="26"/>
    </location>
</feature>
<feature type="compositionally biased region" description="Basic and acidic residues" evidence="1">
    <location>
        <begin position="894"/>
        <end position="909"/>
    </location>
</feature>
<feature type="compositionally biased region" description="Basic and acidic residues" evidence="1">
    <location>
        <begin position="712"/>
        <end position="725"/>
    </location>
</feature>
<feature type="compositionally biased region" description="Basic residues" evidence="1">
    <location>
        <begin position="693"/>
        <end position="702"/>
    </location>
</feature>
<accession>A0A8S1BS05</accession>